<dbReference type="CDD" id="cd12148">
    <property type="entry name" value="fungal_TF_MHR"/>
    <property type="match status" value="1"/>
</dbReference>
<keyword evidence="8" id="KW-1185">Reference proteome</keyword>
<accession>A0A086SWG1</accession>
<keyword evidence="3" id="KW-0539">Nucleus</keyword>
<evidence type="ECO:0000259" key="6">
    <source>
        <dbReference type="PROSITE" id="PS50048"/>
    </source>
</evidence>
<feature type="domain" description="Zn(2)-C6 fungal-type" evidence="6">
    <location>
        <begin position="20"/>
        <end position="48"/>
    </location>
</feature>
<comment type="subcellular location">
    <subcellularLocation>
        <location evidence="1">Nucleus</location>
    </subcellularLocation>
</comment>
<comment type="caution">
    <text evidence="7">The sequence shown here is derived from an EMBL/GenBank/DDBJ whole genome shotgun (WGS) entry which is preliminary data.</text>
</comment>
<dbReference type="HOGENOM" id="CLU_004083_5_2_1"/>
<dbReference type="GO" id="GO:0003677">
    <property type="term" value="F:DNA binding"/>
    <property type="evidence" value="ECO:0007669"/>
    <property type="project" value="InterPro"/>
</dbReference>
<dbReference type="CDD" id="cd00067">
    <property type="entry name" value="GAL4"/>
    <property type="match status" value="1"/>
</dbReference>
<dbReference type="Proteomes" id="UP000029964">
    <property type="component" value="Unassembled WGS sequence"/>
</dbReference>
<dbReference type="STRING" id="857340.A0A086SWG1"/>
<evidence type="ECO:0000256" key="4">
    <source>
        <dbReference type="SAM" id="Coils"/>
    </source>
</evidence>
<dbReference type="GO" id="GO:0000981">
    <property type="term" value="F:DNA-binding transcription factor activity, RNA polymerase II-specific"/>
    <property type="evidence" value="ECO:0007669"/>
    <property type="project" value="InterPro"/>
</dbReference>
<feature type="region of interest" description="Disordered" evidence="5">
    <location>
        <begin position="664"/>
        <end position="687"/>
    </location>
</feature>
<dbReference type="SUPFAM" id="SSF57701">
    <property type="entry name" value="Zn2/Cys6 DNA-binding domain"/>
    <property type="match status" value="1"/>
</dbReference>
<dbReference type="InterPro" id="IPR001138">
    <property type="entry name" value="Zn2Cys6_DnaBD"/>
</dbReference>
<dbReference type="OrthoDB" id="2269373at2759"/>
<gene>
    <name evidence="7" type="ORF">ACRE_078350</name>
</gene>
<dbReference type="InterPro" id="IPR050613">
    <property type="entry name" value="Sec_Metabolite_Reg"/>
</dbReference>
<dbReference type="GO" id="GO:0008270">
    <property type="term" value="F:zinc ion binding"/>
    <property type="evidence" value="ECO:0007669"/>
    <property type="project" value="InterPro"/>
</dbReference>
<dbReference type="PANTHER" id="PTHR31001:SF85">
    <property type="entry name" value="ZN(II)2CYS6 TRANSCRIPTION FACTOR (EUROFUNG)"/>
    <property type="match status" value="1"/>
</dbReference>
<dbReference type="PANTHER" id="PTHR31001">
    <property type="entry name" value="UNCHARACTERIZED TRANSCRIPTIONAL REGULATORY PROTEIN"/>
    <property type="match status" value="1"/>
</dbReference>
<dbReference type="PROSITE" id="PS50048">
    <property type="entry name" value="ZN2_CY6_FUNGAL_2"/>
    <property type="match status" value="1"/>
</dbReference>
<dbReference type="Pfam" id="PF04082">
    <property type="entry name" value="Fungal_trans"/>
    <property type="match status" value="1"/>
</dbReference>
<keyword evidence="4" id="KW-0175">Coiled coil</keyword>
<evidence type="ECO:0000256" key="1">
    <source>
        <dbReference type="ARBA" id="ARBA00004123"/>
    </source>
</evidence>
<keyword evidence="2" id="KW-0479">Metal-binding</keyword>
<dbReference type="InterPro" id="IPR007219">
    <property type="entry name" value="XnlR_reg_dom"/>
</dbReference>
<dbReference type="EMBL" id="JPKY01000128">
    <property type="protein sequence ID" value="KFH41443.1"/>
    <property type="molecule type" value="Genomic_DNA"/>
</dbReference>
<dbReference type="InterPro" id="IPR036864">
    <property type="entry name" value="Zn2-C6_fun-type_DNA-bd_sf"/>
</dbReference>
<sequence>MSTSAAASQTAPQRPPRVLACVLCQNRKVKCDRNSPCSNCVKSGVTCTPSTPAPARKRRRPNQDLQERLARCEALLKQYAGAGSGSSHAAVASQVAVDTPDASSTAVSRKAPSPSTATTVFEPIGQSAGKIVHHEGGARFIDSRLWTTFYDELQAMRQIVDVEDPEESNALGTEGLTPENNADLLFPGDGSPIAFEDQLPDPAHAFRLWQIFLDRVNPLTKIIHVPSVQPYVIDATTDPTSVPLNYQALLFAIYLMAIIALSEAECNQLLGLSRDQALQKFASATRSSLVRFDFLRNHDMATLQALVLFLVNAQTGTDHARYCARLPANFGSAQISLQGRYDRHAAWVLSGTIVRIAQKMGYHRDGELLKLTPFEAEMRRRIWWQILMQDTKLAIISGLSHNVVQDVFDTKPPQNLNDADLFPESTEPVQPRDGPTEMAFILITTRLTIFMVSECSRMGFESALLSQGDDPPGTDHAVLEKYRAVARELESDLREIERRYIDASAGGAHAAALSVRPMIIQKLQEMLLPMNEQPEWGTEIFGRKDNLFKIVLMNNEHNTDAYERMSEYGFLWYVRLHFQLEVFAVLTGQLCQRPTGSLSDRGWGVVSKMYKWQPELFDMSQKQYASQAQFTLKAWKAREQAYMQLGRPLETPPFITRLRESLPTFDSRSSTTASGTPSSSMQPQEPINDMDQFMGGYLDVSALNFDMWADLGSANSTSNNNQMSAAFFGGFGLGNMSNVGGM</sequence>
<evidence type="ECO:0000256" key="2">
    <source>
        <dbReference type="ARBA" id="ARBA00022723"/>
    </source>
</evidence>
<organism evidence="7 8">
    <name type="scientific">Hapsidospora chrysogenum (strain ATCC 11550 / CBS 779.69 / DSM 880 / IAM 14645 / JCM 23072 / IMI 49137)</name>
    <name type="common">Acremonium chrysogenum</name>
    <dbReference type="NCBI Taxonomy" id="857340"/>
    <lineage>
        <taxon>Eukaryota</taxon>
        <taxon>Fungi</taxon>
        <taxon>Dikarya</taxon>
        <taxon>Ascomycota</taxon>
        <taxon>Pezizomycotina</taxon>
        <taxon>Sordariomycetes</taxon>
        <taxon>Hypocreomycetidae</taxon>
        <taxon>Hypocreales</taxon>
        <taxon>Bionectriaceae</taxon>
        <taxon>Hapsidospora</taxon>
    </lineage>
</organism>
<proteinExistence type="predicted"/>
<dbReference type="SMART" id="SM00906">
    <property type="entry name" value="Fungal_trans"/>
    <property type="match status" value="1"/>
</dbReference>
<reference evidence="8" key="1">
    <citation type="journal article" date="2014" name="Genome Announc.">
        <title>Genome sequence and annotation of Acremonium chrysogenum, producer of the beta-lactam antibiotic cephalosporin C.</title>
        <authorList>
            <person name="Terfehr D."/>
            <person name="Dahlmann T.A."/>
            <person name="Specht T."/>
            <person name="Zadra I."/>
            <person name="Kuernsteiner H."/>
            <person name="Kueck U."/>
        </authorList>
    </citation>
    <scope>NUCLEOTIDE SEQUENCE [LARGE SCALE GENOMIC DNA]</scope>
    <source>
        <strain evidence="8">ATCC 11550 / CBS 779.69 / DSM 880 / IAM 14645 / JCM 23072 / IMI 49137</strain>
    </source>
</reference>
<name>A0A086SWG1_HAPC1</name>
<dbReference type="Pfam" id="PF00172">
    <property type="entry name" value="Zn_clus"/>
    <property type="match status" value="1"/>
</dbReference>
<evidence type="ECO:0000256" key="5">
    <source>
        <dbReference type="SAM" id="MobiDB-lite"/>
    </source>
</evidence>
<feature type="coiled-coil region" evidence="4">
    <location>
        <begin position="479"/>
        <end position="506"/>
    </location>
</feature>
<protein>
    <submittedName>
        <fullName evidence="7">Putative transcriptional regulatory protein-like protein</fullName>
    </submittedName>
</protein>
<dbReference type="GO" id="GO:0006351">
    <property type="term" value="P:DNA-templated transcription"/>
    <property type="evidence" value="ECO:0007669"/>
    <property type="project" value="InterPro"/>
</dbReference>
<dbReference type="SMART" id="SM00066">
    <property type="entry name" value="GAL4"/>
    <property type="match status" value="1"/>
</dbReference>
<evidence type="ECO:0000313" key="8">
    <source>
        <dbReference type="Proteomes" id="UP000029964"/>
    </source>
</evidence>
<feature type="compositionally biased region" description="Low complexity" evidence="5">
    <location>
        <begin position="667"/>
        <end position="680"/>
    </location>
</feature>
<dbReference type="AlphaFoldDB" id="A0A086SWG1"/>
<dbReference type="GO" id="GO:0005634">
    <property type="term" value="C:nucleus"/>
    <property type="evidence" value="ECO:0007669"/>
    <property type="project" value="UniProtKB-SubCell"/>
</dbReference>
<evidence type="ECO:0000313" key="7">
    <source>
        <dbReference type="EMBL" id="KFH41443.1"/>
    </source>
</evidence>
<evidence type="ECO:0000256" key="3">
    <source>
        <dbReference type="ARBA" id="ARBA00023242"/>
    </source>
</evidence>
<dbReference type="Gene3D" id="4.10.240.10">
    <property type="entry name" value="Zn(2)-C6 fungal-type DNA-binding domain"/>
    <property type="match status" value="1"/>
</dbReference>